<evidence type="ECO:0000313" key="1">
    <source>
        <dbReference type="EMBL" id="MBP5856571.1"/>
    </source>
</evidence>
<dbReference type="InterPro" id="IPR016181">
    <property type="entry name" value="Acyl_CoA_acyltransferase"/>
</dbReference>
<reference evidence="1" key="1">
    <citation type="submission" date="2021-04" db="EMBL/GenBank/DDBJ databases">
        <authorList>
            <person name="Zhang D.-C."/>
        </authorList>
    </citation>
    <scope>NUCLEOTIDE SEQUENCE</scope>
    <source>
        <strain evidence="1">CGMCC 1.15697</strain>
    </source>
</reference>
<comment type="caution">
    <text evidence="1">The sequence shown here is derived from an EMBL/GenBank/DDBJ whole genome shotgun (WGS) entry which is preliminary data.</text>
</comment>
<dbReference type="EMBL" id="JAGMWN010000002">
    <property type="protein sequence ID" value="MBP5856571.1"/>
    <property type="molecule type" value="Genomic_DNA"/>
</dbReference>
<evidence type="ECO:0000313" key="2">
    <source>
        <dbReference type="Proteomes" id="UP000672602"/>
    </source>
</evidence>
<dbReference type="Proteomes" id="UP000672602">
    <property type="component" value="Unassembled WGS sequence"/>
</dbReference>
<gene>
    <name evidence="1" type="ORF">KAJ83_06100</name>
</gene>
<dbReference type="RefSeq" id="WP_210681138.1">
    <property type="nucleotide sequence ID" value="NZ_JAGMWN010000002.1"/>
</dbReference>
<proteinExistence type="predicted"/>
<name>A0A8J7V1Y0_9PROT</name>
<dbReference type="Gene3D" id="3.40.630.30">
    <property type="match status" value="1"/>
</dbReference>
<organism evidence="1 2">
    <name type="scientific">Marivibrio halodurans</name>
    <dbReference type="NCBI Taxonomy" id="2039722"/>
    <lineage>
        <taxon>Bacteria</taxon>
        <taxon>Pseudomonadati</taxon>
        <taxon>Pseudomonadota</taxon>
        <taxon>Alphaproteobacteria</taxon>
        <taxon>Rhodospirillales</taxon>
        <taxon>Rhodospirillaceae</taxon>
        <taxon>Marivibrio</taxon>
    </lineage>
</organism>
<keyword evidence="2" id="KW-1185">Reference proteome</keyword>
<accession>A0A8J7V1Y0</accession>
<dbReference type="AlphaFoldDB" id="A0A8J7V1Y0"/>
<dbReference type="SUPFAM" id="SSF55729">
    <property type="entry name" value="Acyl-CoA N-acyltransferases (Nat)"/>
    <property type="match status" value="1"/>
</dbReference>
<sequence>MSSTTDRGSSWLAAVTGAAPYRGVGAATRARMAADDGYRGYEAHSIEDANQALGTPAAYYRVMGAEESELDQPACLMRLTWSETEAAGVLAALRGELDADPTFEESAAAYLAEFDPARHHLFVAHDPETERPVGYVRWQCALSIYPDGSDGPDGEEAASLDAVTYDACARLILSIYPELFYVRPSFRERRIGGALAGAIQAEIATHVEDVLKAMRAAGFPGALALVFYAEVESEGGSKLIEAIAQSLEQDIATRNQGRDLPPIEVSLEHREKQTP</sequence>
<protein>
    <submittedName>
        <fullName evidence="1">Uncharacterized protein</fullName>
    </submittedName>
</protein>